<keyword evidence="1" id="KW-0732">Signal</keyword>
<protein>
    <submittedName>
        <fullName evidence="2">Uncharacterized protein</fullName>
    </submittedName>
</protein>
<organism evidence="2 3">
    <name type="scientific">Urochloa decumbens</name>
    <dbReference type="NCBI Taxonomy" id="240449"/>
    <lineage>
        <taxon>Eukaryota</taxon>
        <taxon>Viridiplantae</taxon>
        <taxon>Streptophyta</taxon>
        <taxon>Embryophyta</taxon>
        <taxon>Tracheophyta</taxon>
        <taxon>Spermatophyta</taxon>
        <taxon>Magnoliopsida</taxon>
        <taxon>Liliopsida</taxon>
        <taxon>Poales</taxon>
        <taxon>Poaceae</taxon>
        <taxon>PACMAD clade</taxon>
        <taxon>Panicoideae</taxon>
        <taxon>Panicodae</taxon>
        <taxon>Paniceae</taxon>
        <taxon>Melinidinae</taxon>
        <taxon>Urochloa</taxon>
    </lineage>
</organism>
<sequence>MAAASPRSLAAAACLLALLFAGFLQAADARRLLDTAAMSPGLAPAPSPGAAGRAGRLLFEAPAPSPGADHAGRLLSEGGGRALLGGGLRLAGRLLLGLGL</sequence>
<dbReference type="EMBL" id="OZ075125">
    <property type="protein sequence ID" value="CAL4934716.1"/>
    <property type="molecule type" value="Genomic_DNA"/>
</dbReference>
<accession>A0ABC8Y0I4</accession>
<evidence type="ECO:0000313" key="3">
    <source>
        <dbReference type="Proteomes" id="UP001497457"/>
    </source>
</evidence>
<feature type="chain" id="PRO_5044885714" evidence="1">
    <location>
        <begin position="30"/>
        <end position="100"/>
    </location>
</feature>
<dbReference type="AlphaFoldDB" id="A0ABC8Y0I4"/>
<evidence type="ECO:0000313" key="2">
    <source>
        <dbReference type="EMBL" id="CAL4934716.1"/>
    </source>
</evidence>
<gene>
    <name evidence="2" type="ORF">URODEC1_LOCUS28847</name>
</gene>
<evidence type="ECO:0000256" key="1">
    <source>
        <dbReference type="SAM" id="SignalP"/>
    </source>
</evidence>
<keyword evidence="3" id="KW-1185">Reference proteome</keyword>
<feature type="signal peptide" evidence="1">
    <location>
        <begin position="1"/>
        <end position="29"/>
    </location>
</feature>
<dbReference type="Proteomes" id="UP001497457">
    <property type="component" value="Chromosome 15b"/>
</dbReference>
<reference evidence="2" key="1">
    <citation type="submission" date="2024-10" db="EMBL/GenBank/DDBJ databases">
        <authorList>
            <person name="Ryan C."/>
        </authorList>
    </citation>
    <scope>NUCLEOTIDE SEQUENCE [LARGE SCALE GENOMIC DNA]</scope>
</reference>
<name>A0ABC8Y0I4_9POAL</name>
<proteinExistence type="predicted"/>